<dbReference type="HAMAP" id="MF_01325_B">
    <property type="entry name" value="Ribosomal_uL3_B"/>
    <property type="match status" value="1"/>
</dbReference>
<dbReference type="FunFam" id="3.30.160.810:FF:000001">
    <property type="entry name" value="50S ribosomal protein L3"/>
    <property type="match status" value="1"/>
</dbReference>
<evidence type="ECO:0000256" key="5">
    <source>
        <dbReference type="ARBA" id="ARBA00023274"/>
    </source>
</evidence>
<gene>
    <name evidence="7" type="primary">rplC</name>
    <name evidence="8" type="ORF">EVJ46_02045</name>
</gene>
<sequence>MLKALIGKKVGMTQVFNEDGGIVPVSILMAGPCTVVTKKTVEKDGYDAVQIGYGEIKSYKVNKPELGHFKKNNINPVKILKEFRILDDISSVNIGEVYNVSVFDGIKNVSVSGTSKGKGFQGVVKRWGFKGGKDTHGSNFHRAPGSIGQSSYPSKVFKGLHMPGHMGNDKISVLNLKVIKIDKDNNLLYVKGAVPGANGNIVYIYVANESGRKIVK</sequence>
<accession>A0A519BIF7</accession>
<comment type="similarity">
    <text evidence="1 7">Belongs to the universal ribosomal protein uL3 family.</text>
</comment>
<dbReference type="GO" id="GO:0019843">
    <property type="term" value="F:rRNA binding"/>
    <property type="evidence" value="ECO:0007669"/>
    <property type="project" value="UniProtKB-UniRule"/>
</dbReference>
<dbReference type="Pfam" id="PF00297">
    <property type="entry name" value="Ribosomal_L3"/>
    <property type="match status" value="1"/>
</dbReference>
<evidence type="ECO:0000313" key="9">
    <source>
        <dbReference type="Proteomes" id="UP000316562"/>
    </source>
</evidence>
<protein>
    <recommendedName>
        <fullName evidence="6 7">Large ribosomal subunit protein uL3</fullName>
    </recommendedName>
</protein>
<evidence type="ECO:0000256" key="3">
    <source>
        <dbReference type="ARBA" id="ARBA00022884"/>
    </source>
</evidence>
<comment type="caution">
    <text evidence="8">The sequence shown here is derived from an EMBL/GenBank/DDBJ whole genome shotgun (WGS) entry which is preliminary data.</text>
</comment>
<dbReference type="GO" id="GO:0022625">
    <property type="term" value="C:cytosolic large ribosomal subunit"/>
    <property type="evidence" value="ECO:0007669"/>
    <property type="project" value="TreeGrafter"/>
</dbReference>
<name>A0A519BIF7_ACIG2</name>
<evidence type="ECO:0000256" key="2">
    <source>
        <dbReference type="ARBA" id="ARBA00022730"/>
    </source>
</evidence>
<dbReference type="InterPro" id="IPR019927">
    <property type="entry name" value="Ribosomal_uL3_bac/org-type"/>
</dbReference>
<dbReference type="NCBIfam" id="TIGR03625">
    <property type="entry name" value="L3_bact"/>
    <property type="match status" value="1"/>
</dbReference>
<dbReference type="Gene3D" id="2.40.30.10">
    <property type="entry name" value="Translation factors"/>
    <property type="match status" value="1"/>
</dbReference>
<comment type="subunit">
    <text evidence="7">Part of the 50S ribosomal subunit. Forms a cluster with proteins L14 and L19.</text>
</comment>
<evidence type="ECO:0000256" key="4">
    <source>
        <dbReference type="ARBA" id="ARBA00022980"/>
    </source>
</evidence>
<keyword evidence="5 7" id="KW-0687">Ribonucleoprotein</keyword>
<proteinExistence type="inferred from homology"/>
<evidence type="ECO:0000256" key="7">
    <source>
        <dbReference type="HAMAP-Rule" id="MF_01325"/>
    </source>
</evidence>
<dbReference type="PANTHER" id="PTHR11229">
    <property type="entry name" value="50S RIBOSOMAL PROTEIN L3"/>
    <property type="match status" value="1"/>
</dbReference>
<keyword evidence="2 7" id="KW-0699">rRNA-binding</keyword>
<dbReference type="Proteomes" id="UP000316562">
    <property type="component" value="Unassembled WGS sequence"/>
</dbReference>
<keyword evidence="4 7" id="KW-0689">Ribosomal protein</keyword>
<keyword evidence="3 7" id="KW-0694">RNA-binding</keyword>
<dbReference type="SUPFAM" id="SSF50447">
    <property type="entry name" value="Translation proteins"/>
    <property type="match status" value="1"/>
</dbReference>
<dbReference type="InterPro" id="IPR009000">
    <property type="entry name" value="Transl_B-barrel_sf"/>
</dbReference>
<evidence type="ECO:0000313" key="8">
    <source>
        <dbReference type="EMBL" id="RZD17042.1"/>
    </source>
</evidence>
<dbReference type="EMBL" id="SGBC01000001">
    <property type="protein sequence ID" value="RZD17042.1"/>
    <property type="molecule type" value="Genomic_DNA"/>
</dbReference>
<evidence type="ECO:0000256" key="6">
    <source>
        <dbReference type="ARBA" id="ARBA00035243"/>
    </source>
</evidence>
<evidence type="ECO:0000256" key="1">
    <source>
        <dbReference type="ARBA" id="ARBA00006540"/>
    </source>
</evidence>
<dbReference type="InterPro" id="IPR000597">
    <property type="entry name" value="Ribosomal_uL3"/>
</dbReference>
<reference evidence="8 9" key="1">
    <citation type="journal article" date="2019" name="ISME J.">
        <title>Insights into ecological role of a new deltaproteobacterial order Candidatus Acidulodesulfobacterales by metagenomics and metatranscriptomics.</title>
        <authorList>
            <person name="Tan S."/>
            <person name="Liu J."/>
            <person name="Fang Y."/>
            <person name="Hedlund B.P."/>
            <person name="Lian Z.H."/>
            <person name="Huang L.Y."/>
            <person name="Li J.T."/>
            <person name="Huang L.N."/>
            <person name="Li W.J."/>
            <person name="Jiang H.C."/>
            <person name="Dong H.L."/>
            <person name="Shu W.S."/>
        </authorList>
    </citation>
    <scope>NUCLEOTIDE SEQUENCE [LARGE SCALE GENOMIC DNA]</scope>
    <source>
        <strain evidence="8">AP2</strain>
    </source>
</reference>
<dbReference type="PANTHER" id="PTHR11229:SF16">
    <property type="entry name" value="LARGE RIBOSOMAL SUBUNIT PROTEIN UL3C"/>
    <property type="match status" value="1"/>
</dbReference>
<dbReference type="Gene3D" id="3.30.160.810">
    <property type="match status" value="1"/>
</dbReference>
<dbReference type="GO" id="GO:0006412">
    <property type="term" value="P:translation"/>
    <property type="evidence" value="ECO:0007669"/>
    <property type="project" value="UniProtKB-UniRule"/>
</dbReference>
<dbReference type="GO" id="GO:0003735">
    <property type="term" value="F:structural constituent of ribosome"/>
    <property type="evidence" value="ECO:0007669"/>
    <property type="project" value="UniProtKB-UniRule"/>
</dbReference>
<comment type="function">
    <text evidence="7">One of the primary rRNA binding proteins, it binds directly near the 3'-end of the 23S rRNA, where it nucleates assembly of the 50S subunit.</text>
</comment>
<organism evidence="8 9">
    <name type="scientific">Acididesulfobacter guangdongensis</name>
    <dbReference type="NCBI Taxonomy" id="2597225"/>
    <lineage>
        <taxon>Bacteria</taxon>
        <taxon>Deltaproteobacteria</taxon>
        <taxon>Candidatus Acidulodesulfobacterales</taxon>
        <taxon>Candidatus Acididesulfobacter</taxon>
    </lineage>
</organism>
<dbReference type="FunFam" id="2.40.30.10:FF:000004">
    <property type="entry name" value="50S ribosomal protein L3"/>
    <property type="match status" value="1"/>
</dbReference>
<dbReference type="AlphaFoldDB" id="A0A519BIF7"/>